<feature type="domain" description="Rad4 beta-hairpin" evidence="8">
    <location>
        <begin position="697"/>
        <end position="754"/>
    </location>
</feature>
<feature type="compositionally biased region" description="Basic and acidic residues" evidence="6">
    <location>
        <begin position="64"/>
        <end position="83"/>
    </location>
</feature>
<protein>
    <recommendedName>
        <fullName evidence="12">XPC</fullName>
    </recommendedName>
</protein>
<dbReference type="InterPro" id="IPR036985">
    <property type="entry name" value="Transglutaminase-like_sf"/>
</dbReference>
<dbReference type="GO" id="GO:0000111">
    <property type="term" value="C:nucleotide-excision repair factor 2 complex"/>
    <property type="evidence" value="ECO:0007669"/>
    <property type="project" value="TreeGrafter"/>
</dbReference>
<dbReference type="SMART" id="SM01031">
    <property type="entry name" value="BHD_2"/>
    <property type="match status" value="1"/>
</dbReference>
<comment type="subcellular location">
    <subcellularLocation>
        <location evidence="1">Nucleus</location>
    </subcellularLocation>
</comment>
<dbReference type="GO" id="GO:0005737">
    <property type="term" value="C:cytoplasm"/>
    <property type="evidence" value="ECO:0007669"/>
    <property type="project" value="TreeGrafter"/>
</dbReference>
<dbReference type="GO" id="GO:0006298">
    <property type="term" value="P:mismatch repair"/>
    <property type="evidence" value="ECO:0007669"/>
    <property type="project" value="TreeGrafter"/>
</dbReference>
<sequence>MSIAHVSPASKLALMMRRSARQRNVKESQPSVDYSTNTVQKAKSSLNKSVANSNRPSASRKRKSTDDNEVENKDKASDRSKENTHHKKLNNSADNSAIKPGRESVTNSKKQKLVDKSIKSKSPIKTAPNLLKCGNENKGEQKDSRKVTGRTKRKSVLQVSSYKECQGSDADSESDYQGSAVSSDSEQSDDSLDVATKQDVSKKKHVIKTEKSNPIEEKSGSSKKKSSSKKQSSVQKSKSQSLSENSKLPSANEIYVGKRTKVVTEFEIAKSKPRISAKENKKLAISIAKHINVKVAKEESKKRKKTDDDSSSDDEDDWEEVEDATSHLIKRDLKITVDVAGSKKKKKFDWADYAKMLWRRYQREQHECVHKIELMCLLVHGQLLNNTCNDLMFKALAMSLFGKTMLKGKQCTLKNLENVVSKLKEKIKLQPAESAYSKPSCINTITLMDNLVEGFNSGIVRRNDEFVLLMVSILRALGAVVRLCIAWHPTPFQINHFKKIQKEKVSQSSKSKSGGKQIKQKGKSKLSVPVEDSLHLDENADQQIWLEVYIDKTWKSVTGNGAIVTDLMDIEKKLKKPITYIECYDNDGKMKDLTAKYDSKWLLTTPKLRVEPEWWDKMIASHHVKQSEMSLKEDEEIKTQHEKLPFPDTIGGFKDHQLYILDRHLLKFQAIYPPSAIPVGYTKTKEPIYSRSCVHTLHSRETWLKEARQIKAGEEAYKYVKPRPKMQDIKNGIKITEATLPIYGHWQTEPYVPPTAENGKVPKNGYGNVELFKPEMLPIGCAHIKDSPLIGRIARKLKIDYAEAMIGWDLRKGRTVPVMDGWVVCEEHKDTLMAAVAEFEANLLQKEQEKREKRVYDNWRKIIKGLAIREGLRKKYGEDTF</sequence>
<comment type="similarity">
    <text evidence="2">Belongs to the XPC family.</text>
</comment>
<evidence type="ECO:0000259" key="7">
    <source>
        <dbReference type="SMART" id="SM01030"/>
    </source>
</evidence>
<keyword evidence="5" id="KW-0539">Nucleus</keyword>
<feature type="compositionally biased region" description="Basic and acidic residues" evidence="6">
    <location>
        <begin position="296"/>
        <end position="308"/>
    </location>
</feature>
<feature type="compositionally biased region" description="Polar residues" evidence="6">
    <location>
        <begin position="27"/>
        <end position="57"/>
    </location>
</feature>
<evidence type="ECO:0000259" key="8">
    <source>
        <dbReference type="SMART" id="SM01031"/>
    </source>
</evidence>
<keyword evidence="3" id="KW-0227">DNA damage</keyword>
<dbReference type="InterPro" id="IPR018326">
    <property type="entry name" value="Rad4_beta-hairpin_dom1"/>
</dbReference>
<dbReference type="OrthoDB" id="300780at2759"/>
<dbReference type="GO" id="GO:0003697">
    <property type="term" value="F:single-stranded DNA binding"/>
    <property type="evidence" value="ECO:0007669"/>
    <property type="project" value="TreeGrafter"/>
</dbReference>
<dbReference type="Gene3D" id="2.20.20.110">
    <property type="entry name" value="Rad4, beta-hairpin domain BHD1"/>
    <property type="match status" value="1"/>
</dbReference>
<dbReference type="GO" id="GO:0071942">
    <property type="term" value="C:XPC complex"/>
    <property type="evidence" value="ECO:0007669"/>
    <property type="project" value="TreeGrafter"/>
</dbReference>
<accession>A0A7J7K0H8</accession>
<dbReference type="SMART" id="SM01030">
    <property type="entry name" value="BHD_1"/>
    <property type="match status" value="1"/>
</dbReference>
<dbReference type="Proteomes" id="UP000593567">
    <property type="component" value="Unassembled WGS sequence"/>
</dbReference>
<evidence type="ECO:0000256" key="4">
    <source>
        <dbReference type="ARBA" id="ARBA00023204"/>
    </source>
</evidence>
<dbReference type="GO" id="GO:0003684">
    <property type="term" value="F:damaged DNA binding"/>
    <property type="evidence" value="ECO:0007669"/>
    <property type="project" value="InterPro"/>
</dbReference>
<feature type="region of interest" description="Disordered" evidence="6">
    <location>
        <begin position="504"/>
        <end position="526"/>
    </location>
</feature>
<evidence type="ECO:0000256" key="1">
    <source>
        <dbReference type="ARBA" id="ARBA00004123"/>
    </source>
</evidence>
<evidence type="ECO:0000256" key="2">
    <source>
        <dbReference type="ARBA" id="ARBA00009525"/>
    </source>
</evidence>
<dbReference type="InterPro" id="IPR018327">
    <property type="entry name" value="BHD_2"/>
</dbReference>
<dbReference type="Pfam" id="PF10404">
    <property type="entry name" value="BHD_2"/>
    <property type="match status" value="1"/>
</dbReference>
<dbReference type="InterPro" id="IPR042488">
    <property type="entry name" value="Rad4_BHD3_sf"/>
</dbReference>
<evidence type="ECO:0000256" key="6">
    <source>
        <dbReference type="SAM" id="MobiDB-lite"/>
    </source>
</evidence>
<feature type="region of interest" description="Disordered" evidence="6">
    <location>
        <begin position="1"/>
        <end position="254"/>
    </location>
</feature>
<dbReference type="EMBL" id="VXIV02001571">
    <property type="protein sequence ID" value="KAF6031737.1"/>
    <property type="molecule type" value="Genomic_DNA"/>
</dbReference>
<proteinExistence type="inferred from homology"/>
<keyword evidence="11" id="KW-1185">Reference proteome</keyword>
<dbReference type="PANTHER" id="PTHR12135">
    <property type="entry name" value="DNA REPAIR PROTEIN XP-C / RAD4"/>
    <property type="match status" value="1"/>
</dbReference>
<dbReference type="InterPro" id="IPR038765">
    <property type="entry name" value="Papain-like_cys_pep_sf"/>
</dbReference>
<dbReference type="PANTHER" id="PTHR12135:SF0">
    <property type="entry name" value="DNA REPAIR PROTEIN COMPLEMENTING XP-C CELLS"/>
    <property type="match status" value="1"/>
</dbReference>
<reference evidence="10" key="1">
    <citation type="submission" date="2020-06" db="EMBL/GenBank/DDBJ databases">
        <title>Draft genome of Bugula neritina, a colonial animal packing powerful symbionts and potential medicines.</title>
        <authorList>
            <person name="Rayko M."/>
        </authorList>
    </citation>
    <scope>NUCLEOTIDE SEQUENCE [LARGE SCALE GENOMIC DNA]</scope>
    <source>
        <strain evidence="10">Kwan_BN1</strain>
    </source>
</reference>
<evidence type="ECO:0000256" key="3">
    <source>
        <dbReference type="ARBA" id="ARBA00022763"/>
    </source>
</evidence>
<feature type="region of interest" description="Disordered" evidence="6">
    <location>
        <begin position="296"/>
        <end position="319"/>
    </location>
</feature>
<dbReference type="GO" id="GO:0006289">
    <property type="term" value="P:nucleotide-excision repair"/>
    <property type="evidence" value="ECO:0007669"/>
    <property type="project" value="InterPro"/>
</dbReference>
<feature type="compositionally biased region" description="Low complexity" evidence="6">
    <location>
        <begin position="229"/>
        <end position="243"/>
    </location>
</feature>
<comment type="caution">
    <text evidence="10">The sequence shown here is derived from an EMBL/GenBank/DDBJ whole genome shotgun (WGS) entry which is preliminary data.</text>
</comment>
<feature type="compositionally biased region" description="Acidic residues" evidence="6">
    <location>
        <begin position="309"/>
        <end position="319"/>
    </location>
</feature>
<evidence type="ECO:0000259" key="9">
    <source>
        <dbReference type="SMART" id="SM01032"/>
    </source>
</evidence>
<keyword evidence="4" id="KW-0234">DNA repair</keyword>
<dbReference type="Pfam" id="PF10405">
    <property type="entry name" value="BHD_3"/>
    <property type="match status" value="1"/>
</dbReference>
<evidence type="ECO:0008006" key="12">
    <source>
        <dbReference type="Google" id="ProtNLM"/>
    </source>
</evidence>
<evidence type="ECO:0000256" key="5">
    <source>
        <dbReference type="ARBA" id="ARBA00023242"/>
    </source>
</evidence>
<feature type="compositionally biased region" description="Basic and acidic residues" evidence="6">
    <location>
        <begin position="135"/>
        <end position="146"/>
    </location>
</feature>
<feature type="compositionally biased region" description="Basic and acidic residues" evidence="6">
    <location>
        <begin position="207"/>
        <end position="220"/>
    </location>
</feature>
<dbReference type="AlphaFoldDB" id="A0A7J7K0H8"/>
<name>A0A7J7K0H8_BUGNE</name>
<dbReference type="FunFam" id="3.30.70.2460:FF:000001">
    <property type="entry name" value="DNA repair protein Rad4 family"/>
    <property type="match status" value="1"/>
</dbReference>
<dbReference type="Pfam" id="PF10403">
    <property type="entry name" value="BHD_1"/>
    <property type="match status" value="1"/>
</dbReference>
<dbReference type="SUPFAM" id="SSF54001">
    <property type="entry name" value="Cysteine proteinases"/>
    <property type="match status" value="1"/>
</dbReference>
<dbReference type="Gene3D" id="3.30.70.2460">
    <property type="entry name" value="Rad4, beta-hairpin domain BHD3"/>
    <property type="match status" value="1"/>
</dbReference>
<dbReference type="Gene3D" id="3.90.260.10">
    <property type="entry name" value="Transglutaminase-like"/>
    <property type="match status" value="1"/>
</dbReference>
<feature type="compositionally biased region" description="Low complexity" evidence="6">
    <location>
        <begin position="506"/>
        <end position="517"/>
    </location>
</feature>
<organism evidence="10 11">
    <name type="scientific">Bugula neritina</name>
    <name type="common">Brown bryozoan</name>
    <name type="synonym">Sertularia neritina</name>
    <dbReference type="NCBI Taxonomy" id="10212"/>
    <lineage>
        <taxon>Eukaryota</taxon>
        <taxon>Metazoa</taxon>
        <taxon>Spiralia</taxon>
        <taxon>Lophotrochozoa</taxon>
        <taxon>Bryozoa</taxon>
        <taxon>Gymnolaemata</taxon>
        <taxon>Cheilostomatida</taxon>
        <taxon>Flustrina</taxon>
        <taxon>Buguloidea</taxon>
        <taxon>Bugulidae</taxon>
        <taxon>Bugula</taxon>
    </lineage>
</organism>
<evidence type="ECO:0000313" key="10">
    <source>
        <dbReference type="EMBL" id="KAF6031737.1"/>
    </source>
</evidence>
<dbReference type="InterPro" id="IPR004583">
    <property type="entry name" value="DNA_repair_Rad4"/>
</dbReference>
<feature type="domain" description="Rad4 beta-hairpin" evidence="7">
    <location>
        <begin position="642"/>
        <end position="695"/>
    </location>
</feature>
<dbReference type="SMART" id="SM01032">
    <property type="entry name" value="BHD_3"/>
    <property type="match status" value="1"/>
</dbReference>
<feature type="domain" description="Rad4 beta-hairpin" evidence="9">
    <location>
        <begin position="761"/>
        <end position="836"/>
    </location>
</feature>
<evidence type="ECO:0000313" key="11">
    <source>
        <dbReference type="Proteomes" id="UP000593567"/>
    </source>
</evidence>
<gene>
    <name evidence="10" type="ORF">EB796_009944</name>
</gene>
<dbReference type="InterPro" id="IPR018328">
    <property type="entry name" value="Rad4_beta-hairpin_dom3"/>
</dbReference>